<evidence type="ECO:0000313" key="1">
    <source>
        <dbReference type="EMBL" id="KRZ57928.1"/>
    </source>
</evidence>
<dbReference type="Proteomes" id="UP000054721">
    <property type="component" value="Unassembled WGS sequence"/>
</dbReference>
<sequence>MSNNSEEMEASWFDADKTMGEFNKRDGCATSSSTSKLGTRRGVDIRKKLRLARLQQLLLWFVALSMHIQIRQVCPTTC</sequence>
<reference evidence="1 2" key="1">
    <citation type="submission" date="2015-05" db="EMBL/GenBank/DDBJ databases">
        <title>Evolution of Trichinella species and genotypes.</title>
        <authorList>
            <person name="Korhonen P.K."/>
            <person name="Edoardo P."/>
            <person name="Giuseppe L.R."/>
            <person name="Gasser R.B."/>
        </authorList>
    </citation>
    <scope>NUCLEOTIDE SEQUENCE [LARGE SCALE GENOMIC DNA]</scope>
    <source>
        <strain evidence="1">ISS10</strain>
    </source>
</reference>
<evidence type="ECO:0000313" key="2">
    <source>
        <dbReference type="Proteomes" id="UP000054721"/>
    </source>
</evidence>
<keyword evidence="2" id="KW-1185">Reference proteome</keyword>
<accession>A0A0V1LEI3</accession>
<dbReference type="EMBL" id="JYDW01000066">
    <property type="protein sequence ID" value="KRZ57928.1"/>
    <property type="molecule type" value="Genomic_DNA"/>
</dbReference>
<organism evidence="1 2">
    <name type="scientific">Trichinella nativa</name>
    <dbReference type="NCBI Taxonomy" id="6335"/>
    <lineage>
        <taxon>Eukaryota</taxon>
        <taxon>Metazoa</taxon>
        <taxon>Ecdysozoa</taxon>
        <taxon>Nematoda</taxon>
        <taxon>Enoplea</taxon>
        <taxon>Dorylaimia</taxon>
        <taxon>Trichinellida</taxon>
        <taxon>Trichinellidae</taxon>
        <taxon>Trichinella</taxon>
    </lineage>
</organism>
<name>A0A0V1LEI3_9BILA</name>
<dbReference type="OrthoDB" id="5934104at2759"/>
<protein>
    <submittedName>
        <fullName evidence="1">Uncharacterized protein</fullName>
    </submittedName>
</protein>
<gene>
    <name evidence="1" type="ORF">T02_6192</name>
</gene>
<dbReference type="AlphaFoldDB" id="A0A0V1LEI3"/>
<proteinExistence type="predicted"/>
<comment type="caution">
    <text evidence="1">The sequence shown here is derived from an EMBL/GenBank/DDBJ whole genome shotgun (WGS) entry which is preliminary data.</text>
</comment>